<sequence>MSASPTKNSSAVPLATPRPEKPPPSAYMNSFPVSPTPVSRPAKQVTTSSLKHVKSSDGPTAGGSGAAQICPVCTRSAHSLKKCPSVLAGSITIGIAIRRLTKENPSNPLIPALQRLLEKSLARERAGTTIIE</sequence>
<gene>
    <name evidence="2" type="ORF">SISSUDRAFT_153203</name>
</gene>
<proteinExistence type="predicted"/>
<reference evidence="2 3" key="1">
    <citation type="journal article" date="2016" name="Mol. Biol. Evol.">
        <title>Comparative Genomics of Early-Diverging Mushroom-Forming Fungi Provides Insights into the Origins of Lignocellulose Decay Capabilities.</title>
        <authorList>
            <person name="Nagy L.G."/>
            <person name="Riley R."/>
            <person name="Tritt A."/>
            <person name="Adam C."/>
            <person name="Daum C."/>
            <person name="Floudas D."/>
            <person name="Sun H."/>
            <person name="Yadav J.S."/>
            <person name="Pangilinan J."/>
            <person name="Larsson K.H."/>
            <person name="Matsuura K."/>
            <person name="Barry K."/>
            <person name="Labutti K."/>
            <person name="Kuo R."/>
            <person name="Ohm R.A."/>
            <person name="Bhattacharya S.S."/>
            <person name="Shirouzu T."/>
            <person name="Yoshinaga Y."/>
            <person name="Martin F.M."/>
            <person name="Grigoriev I.V."/>
            <person name="Hibbett D.S."/>
        </authorList>
    </citation>
    <scope>NUCLEOTIDE SEQUENCE [LARGE SCALE GENOMIC DNA]</scope>
    <source>
        <strain evidence="2 3">HHB10207 ss-3</strain>
    </source>
</reference>
<feature type="compositionally biased region" description="Polar residues" evidence="1">
    <location>
        <begin position="1"/>
        <end position="11"/>
    </location>
</feature>
<evidence type="ECO:0000313" key="2">
    <source>
        <dbReference type="EMBL" id="KZT35640.1"/>
    </source>
</evidence>
<dbReference type="AlphaFoldDB" id="A0A166ASV6"/>
<organism evidence="2 3">
    <name type="scientific">Sistotremastrum suecicum HHB10207 ss-3</name>
    <dbReference type="NCBI Taxonomy" id="1314776"/>
    <lineage>
        <taxon>Eukaryota</taxon>
        <taxon>Fungi</taxon>
        <taxon>Dikarya</taxon>
        <taxon>Basidiomycota</taxon>
        <taxon>Agaricomycotina</taxon>
        <taxon>Agaricomycetes</taxon>
        <taxon>Sistotremastrales</taxon>
        <taxon>Sistotremastraceae</taxon>
        <taxon>Sistotremastrum</taxon>
    </lineage>
</organism>
<keyword evidence="3" id="KW-1185">Reference proteome</keyword>
<evidence type="ECO:0000256" key="1">
    <source>
        <dbReference type="SAM" id="MobiDB-lite"/>
    </source>
</evidence>
<dbReference type="Proteomes" id="UP000076798">
    <property type="component" value="Unassembled WGS sequence"/>
</dbReference>
<evidence type="ECO:0000313" key="3">
    <source>
        <dbReference type="Proteomes" id="UP000076798"/>
    </source>
</evidence>
<dbReference type="EMBL" id="KV428133">
    <property type="protein sequence ID" value="KZT35640.1"/>
    <property type="molecule type" value="Genomic_DNA"/>
</dbReference>
<feature type="compositionally biased region" description="Polar residues" evidence="1">
    <location>
        <begin position="27"/>
        <end position="37"/>
    </location>
</feature>
<name>A0A166ASV6_9AGAM</name>
<accession>A0A166ASV6</accession>
<protein>
    <submittedName>
        <fullName evidence="2">Uncharacterized protein</fullName>
    </submittedName>
</protein>
<feature type="region of interest" description="Disordered" evidence="1">
    <location>
        <begin position="1"/>
        <end position="65"/>
    </location>
</feature>